<evidence type="ECO:0000256" key="12">
    <source>
        <dbReference type="ARBA" id="ARBA00023242"/>
    </source>
</evidence>
<keyword evidence="10" id="KW-0498">Mitosis</keyword>
<dbReference type="GO" id="GO:0007076">
    <property type="term" value="P:mitotic chromosome condensation"/>
    <property type="evidence" value="ECO:0007669"/>
    <property type="project" value="InterPro"/>
</dbReference>
<dbReference type="Pfam" id="PF12922">
    <property type="entry name" value="Cnd1_N"/>
    <property type="match status" value="1"/>
</dbReference>
<dbReference type="GO" id="GO:0042393">
    <property type="term" value="F:histone binding"/>
    <property type="evidence" value="ECO:0007669"/>
    <property type="project" value="TreeGrafter"/>
</dbReference>
<dbReference type="PIRSF" id="PIRSF017127">
    <property type="entry name" value="Condensin_D2"/>
    <property type="match status" value="1"/>
</dbReference>
<feature type="coiled-coil region" evidence="17">
    <location>
        <begin position="480"/>
        <end position="509"/>
    </location>
</feature>
<dbReference type="PANTHER" id="PTHR14222">
    <property type="entry name" value="CONDENSIN"/>
    <property type="match status" value="1"/>
</dbReference>
<evidence type="ECO:0000256" key="10">
    <source>
        <dbReference type="ARBA" id="ARBA00022776"/>
    </source>
</evidence>
<feature type="non-terminal residue" evidence="21">
    <location>
        <position position="1396"/>
    </location>
</feature>
<keyword evidence="11" id="KW-0226">DNA condensation</keyword>
<keyword evidence="8" id="KW-0597">Phosphoprotein</keyword>
<dbReference type="PANTHER" id="PTHR14222:SF2">
    <property type="entry name" value="CONDENSIN COMPLEX SUBUNIT 1"/>
    <property type="match status" value="1"/>
</dbReference>
<feature type="domain" description="Condensin complex subunit 1 C-terminal" evidence="19">
    <location>
        <begin position="1063"/>
        <end position="1223"/>
    </location>
</feature>
<evidence type="ECO:0000256" key="1">
    <source>
        <dbReference type="ARBA" id="ARBA00004123"/>
    </source>
</evidence>
<evidence type="ECO:0000313" key="21">
    <source>
        <dbReference type="EMBL" id="NXU50978.1"/>
    </source>
</evidence>
<feature type="region of interest" description="Disordered" evidence="18">
    <location>
        <begin position="943"/>
        <end position="972"/>
    </location>
</feature>
<evidence type="ECO:0000313" key="22">
    <source>
        <dbReference type="Proteomes" id="UP000582182"/>
    </source>
</evidence>
<keyword evidence="17" id="KW-0175">Coiled coil</keyword>
<protein>
    <recommendedName>
        <fullName evidence="5">Condensin complex subunit 1</fullName>
    </recommendedName>
    <alternativeName>
        <fullName evidence="16">Chromosome condensation-related SMC-associated protein 1</fullName>
    </alternativeName>
    <alternativeName>
        <fullName evidence="15">Chromosome-associated protein D2</fullName>
    </alternativeName>
    <alternativeName>
        <fullName evidence="14">Non-SMC condensin I complex subunit D2</fullName>
    </alternativeName>
</protein>
<dbReference type="GO" id="GO:0000796">
    <property type="term" value="C:condensin complex"/>
    <property type="evidence" value="ECO:0007669"/>
    <property type="project" value="TreeGrafter"/>
</dbReference>
<evidence type="ECO:0000256" key="5">
    <source>
        <dbReference type="ARBA" id="ARBA00016064"/>
    </source>
</evidence>
<dbReference type="InterPro" id="IPR016024">
    <property type="entry name" value="ARM-type_fold"/>
</dbReference>
<dbReference type="InterPro" id="IPR011989">
    <property type="entry name" value="ARM-like"/>
</dbReference>
<dbReference type="GO" id="GO:0000779">
    <property type="term" value="C:condensed chromosome, centromeric region"/>
    <property type="evidence" value="ECO:0007669"/>
    <property type="project" value="TreeGrafter"/>
</dbReference>
<keyword evidence="13" id="KW-0131">Cell cycle</keyword>
<dbReference type="GO" id="GO:0005737">
    <property type="term" value="C:cytoplasm"/>
    <property type="evidence" value="ECO:0007669"/>
    <property type="project" value="UniProtKB-SubCell"/>
</dbReference>
<feature type="non-terminal residue" evidence="21">
    <location>
        <position position="1"/>
    </location>
</feature>
<evidence type="ECO:0000259" key="19">
    <source>
        <dbReference type="Pfam" id="PF12717"/>
    </source>
</evidence>
<feature type="domain" description="Condensin complex subunit 1 N-terminal" evidence="20">
    <location>
        <begin position="77"/>
        <end position="239"/>
    </location>
</feature>
<feature type="region of interest" description="Disordered" evidence="18">
    <location>
        <begin position="1283"/>
        <end position="1396"/>
    </location>
</feature>
<feature type="compositionally biased region" description="Basic residues" evidence="18">
    <location>
        <begin position="1338"/>
        <end position="1355"/>
    </location>
</feature>
<keyword evidence="6" id="KW-0158">Chromosome</keyword>
<gene>
    <name evidence="21" type="primary">Ncapd2</name>
    <name evidence="21" type="ORF">TURVEL_R03063</name>
</gene>
<comment type="caution">
    <text evidence="21">The sequence shown here is derived from an EMBL/GenBank/DDBJ whole genome shotgun (WGS) entry which is preliminary data.</text>
</comment>
<dbReference type="FunFam" id="1.25.10.10:FF:000695">
    <property type="entry name" value="Condensin complex subunit 1"/>
    <property type="match status" value="1"/>
</dbReference>
<dbReference type="InterPro" id="IPR026971">
    <property type="entry name" value="CND1/NCAPD3"/>
</dbReference>
<dbReference type="InterPro" id="IPR007673">
    <property type="entry name" value="Condensin_cplx_su1"/>
</dbReference>
<dbReference type="Pfam" id="PF12717">
    <property type="entry name" value="Cnd1"/>
    <property type="match status" value="1"/>
</dbReference>
<feature type="compositionally biased region" description="Basic and acidic residues" evidence="18">
    <location>
        <begin position="884"/>
        <end position="900"/>
    </location>
</feature>
<dbReference type="SUPFAM" id="SSF48371">
    <property type="entry name" value="ARM repeat"/>
    <property type="match status" value="1"/>
</dbReference>
<keyword evidence="12" id="KW-0539">Nucleus</keyword>
<feature type="region of interest" description="Disordered" evidence="18">
    <location>
        <begin position="880"/>
        <end position="901"/>
    </location>
</feature>
<feature type="compositionally biased region" description="Acidic residues" evidence="18">
    <location>
        <begin position="1361"/>
        <end position="1372"/>
    </location>
</feature>
<keyword evidence="7" id="KW-0963">Cytoplasm</keyword>
<evidence type="ECO:0000256" key="14">
    <source>
        <dbReference type="ARBA" id="ARBA00075131"/>
    </source>
</evidence>
<evidence type="ECO:0000256" key="15">
    <source>
        <dbReference type="ARBA" id="ARBA00080470"/>
    </source>
</evidence>
<name>A0A7L3LCM0_9CHAR</name>
<evidence type="ECO:0000256" key="18">
    <source>
        <dbReference type="SAM" id="MobiDB-lite"/>
    </source>
</evidence>
<reference evidence="21 22" key="1">
    <citation type="submission" date="2019-09" db="EMBL/GenBank/DDBJ databases">
        <title>Bird 10,000 Genomes (B10K) Project - Family phase.</title>
        <authorList>
            <person name="Zhang G."/>
        </authorList>
    </citation>
    <scope>NUCLEOTIDE SEQUENCE [LARGE SCALE GENOMIC DNA]</scope>
    <source>
        <strain evidence="21">B10K-DU-029-46</strain>
    </source>
</reference>
<evidence type="ECO:0000256" key="17">
    <source>
        <dbReference type="SAM" id="Coils"/>
    </source>
</evidence>
<comment type="subcellular location">
    <subcellularLocation>
        <location evidence="2">Chromosome</location>
    </subcellularLocation>
    <subcellularLocation>
        <location evidence="3">Cytoplasm</location>
    </subcellularLocation>
    <subcellularLocation>
        <location evidence="1">Nucleus</location>
    </subcellularLocation>
</comment>
<evidence type="ECO:0000256" key="3">
    <source>
        <dbReference type="ARBA" id="ARBA00004496"/>
    </source>
</evidence>
<dbReference type="Gene3D" id="1.25.10.10">
    <property type="entry name" value="Leucine-rich Repeat Variant"/>
    <property type="match status" value="2"/>
</dbReference>
<evidence type="ECO:0000256" key="6">
    <source>
        <dbReference type="ARBA" id="ARBA00022454"/>
    </source>
</evidence>
<evidence type="ECO:0000259" key="20">
    <source>
        <dbReference type="Pfam" id="PF12922"/>
    </source>
</evidence>
<dbReference type="GO" id="GO:0051301">
    <property type="term" value="P:cell division"/>
    <property type="evidence" value="ECO:0007669"/>
    <property type="project" value="UniProtKB-KW"/>
</dbReference>
<evidence type="ECO:0000256" key="13">
    <source>
        <dbReference type="ARBA" id="ARBA00023306"/>
    </source>
</evidence>
<evidence type="ECO:0000256" key="16">
    <source>
        <dbReference type="ARBA" id="ARBA00081485"/>
    </source>
</evidence>
<organism evidence="21 22">
    <name type="scientific">Turnix velox</name>
    <name type="common">Little buttonquail</name>
    <dbReference type="NCBI Taxonomy" id="2529409"/>
    <lineage>
        <taxon>Eukaryota</taxon>
        <taxon>Metazoa</taxon>
        <taxon>Chordata</taxon>
        <taxon>Craniata</taxon>
        <taxon>Vertebrata</taxon>
        <taxon>Euteleostomi</taxon>
        <taxon>Archelosauria</taxon>
        <taxon>Archosauria</taxon>
        <taxon>Dinosauria</taxon>
        <taxon>Saurischia</taxon>
        <taxon>Theropoda</taxon>
        <taxon>Coelurosauria</taxon>
        <taxon>Aves</taxon>
        <taxon>Neognathae</taxon>
        <taxon>Neoaves</taxon>
        <taxon>Charadriiformes</taxon>
        <taxon>Turnicidae</taxon>
        <taxon>Turnix</taxon>
    </lineage>
</organism>
<keyword evidence="22" id="KW-1185">Reference proteome</keyword>
<comment type="similarity">
    <text evidence="4">Belongs to the CND1 (condensin subunit 1) family.</text>
</comment>
<dbReference type="GO" id="GO:0010032">
    <property type="term" value="P:meiotic chromosome condensation"/>
    <property type="evidence" value="ECO:0007669"/>
    <property type="project" value="TreeGrafter"/>
</dbReference>
<evidence type="ECO:0000256" key="2">
    <source>
        <dbReference type="ARBA" id="ARBA00004286"/>
    </source>
</evidence>
<dbReference type="InterPro" id="IPR024324">
    <property type="entry name" value="Condensin_cplx_su1_N"/>
</dbReference>
<keyword evidence="9" id="KW-0132">Cell division</keyword>
<accession>A0A7L3LCM0</accession>
<dbReference type="GO" id="GO:0005634">
    <property type="term" value="C:nucleus"/>
    <property type="evidence" value="ECO:0007669"/>
    <property type="project" value="UniProtKB-SubCell"/>
</dbReference>
<evidence type="ECO:0000256" key="11">
    <source>
        <dbReference type="ARBA" id="ARBA00023067"/>
    </source>
</evidence>
<evidence type="ECO:0000256" key="4">
    <source>
        <dbReference type="ARBA" id="ARBA00009606"/>
    </source>
</evidence>
<dbReference type="InterPro" id="IPR032682">
    <property type="entry name" value="Cnd1_C"/>
</dbReference>
<evidence type="ECO:0000256" key="7">
    <source>
        <dbReference type="ARBA" id="ARBA00022490"/>
    </source>
</evidence>
<sequence length="1396" mass="156455">AAAASLEFRLPFDPADLLQDNGSGRYVVQEVLTVRELPDALAAFRTAFRAQGALAVLEHFDSVYSLLHHFRAVDTGLKEDTLELMMRVVSQHSSKLPDILCDSGLSHADRTAHLNALKMNCYLLISLMNAFEMEACSNSLLEVDPGGKSKKQRAKSFQSSWEEEREPLLRLLTQLLQLDLHQLWGGMPVEEEFVSLVTGSCYRILENPSIGLQKYRATREAVTHLLAAALARYDHIFSAIVKITQMLHHFEHVASVLAQAVSIWATEYGMKSLVGELLRKIGQKNLQDLPHDNSGIKGYATFIMELAEQIPALVLSNMSVLLHHLDGESYMMRNAILAAMTEVLVQVLSGDNLEEAARGTRDQFLKMLQAHICDVNGLVRSRVLQLFTRIALPLNQFQSVLSLAIGRLKDKSVVTAKNAVQLLAAFLSNNPFSSKLSCSDLAEPLKKEVQKLQEMRDRCRSTSAPVITPEEEWEAMLPEVRAATQQLFQQEEEEEVLEVEETAEHTLEQITELLRKLNYRSAARLTQKALCRFQGKEPFNGPMEENEEERILDVLKRLYTGSCPGDNSEDPPRDNTSLNTEEVVAEKQPQTDLVKQEMLVQYLQDAYDFSVKITEALSLISTMMYENSVSVVKETIEFFVTVSKFGVPQALLGVRRMLPLIWSKEPGVKEAVLNAYRQLYLNPSGDSERAKAQNLVHSFSLIMVDASLGTIQCLEEIITEFVQKDEIKPAVIQLLWERFTEKSPCSSLERRAAVMLLGMMAQGKPEIIGSNLDVLVTVGLSEKASEDYRLPQEVCNAISKIAKSPKSAQGKNNAPFRLPQDHMLFGSLSEVVSKGFAQPSGHWIPFMETAVALIYQLAEGAEEICAQILQTCSQQALEQLQEADGEKADPGEISPSRDSDGASSLPTFLLMHLVSLVGQVALQQVVHLEVSVSAELSRRRILREEENDKKNSKSSTKKQKPQSKENETTMEEELGLVGASAEDTEAELIHSICEKELLDGKHLFSAFVPLVLKICNNPGLYSDPALSAAAALTLGKVCMISSEFCESHLRLLFTMMEKSTLPVVRSNLIIAAGDLAIRFPSLVEPWTSHLYARLRDPCPSVRHTAGLVMTYLILKDMIKVKGQVSEMATLLIDPEETIKGVAQNFFSELSNKDNAIYNLLPDIISRLSDPNCGVDEESFHIIMRHLFSYITKDKQSESLVEKLCQRLRTARTERQYRDLSHCLTLLPFSERGLVKLQDNFNCFADKLQYPAVYSCFQTVLARFHRGVTKPETKTLVEELEQKLSASHNRRLDSTETCQEGSRTPMPEPAKQKTRATDSSRHPLKAVNSDEDFVTPRPRNLRNAKRDHKRPPRKRTVITFSSDEESTSEDELSAELREEETPTKTTPITRSSARRLR</sequence>
<dbReference type="EMBL" id="VZTY01011131">
    <property type="protein sequence ID" value="NXU50978.1"/>
    <property type="molecule type" value="Genomic_DNA"/>
</dbReference>
<dbReference type="OrthoDB" id="436262at2759"/>
<evidence type="ECO:0000256" key="8">
    <source>
        <dbReference type="ARBA" id="ARBA00022553"/>
    </source>
</evidence>
<evidence type="ECO:0000256" key="9">
    <source>
        <dbReference type="ARBA" id="ARBA00022618"/>
    </source>
</evidence>
<dbReference type="Proteomes" id="UP000582182">
    <property type="component" value="Unassembled WGS sequence"/>
</dbReference>
<proteinExistence type="inferred from homology"/>